<evidence type="ECO:0000313" key="8">
    <source>
        <dbReference type="Proteomes" id="UP001630127"/>
    </source>
</evidence>
<organism evidence="7 8">
    <name type="scientific">Cinchona calisaya</name>
    <dbReference type="NCBI Taxonomy" id="153742"/>
    <lineage>
        <taxon>Eukaryota</taxon>
        <taxon>Viridiplantae</taxon>
        <taxon>Streptophyta</taxon>
        <taxon>Embryophyta</taxon>
        <taxon>Tracheophyta</taxon>
        <taxon>Spermatophyta</taxon>
        <taxon>Magnoliopsida</taxon>
        <taxon>eudicotyledons</taxon>
        <taxon>Gunneridae</taxon>
        <taxon>Pentapetalae</taxon>
        <taxon>asterids</taxon>
        <taxon>lamiids</taxon>
        <taxon>Gentianales</taxon>
        <taxon>Rubiaceae</taxon>
        <taxon>Cinchonoideae</taxon>
        <taxon>Cinchoneae</taxon>
        <taxon>Cinchona</taxon>
    </lineage>
</organism>
<keyword evidence="3" id="KW-0862">Zinc</keyword>
<feature type="region of interest" description="Disordered" evidence="5">
    <location>
        <begin position="47"/>
        <end position="66"/>
    </location>
</feature>
<proteinExistence type="inferred from homology"/>
<evidence type="ECO:0000256" key="5">
    <source>
        <dbReference type="SAM" id="MobiDB-lite"/>
    </source>
</evidence>
<dbReference type="Pfam" id="PF04570">
    <property type="entry name" value="zf-FLZ"/>
    <property type="match status" value="1"/>
</dbReference>
<protein>
    <recommendedName>
        <fullName evidence="6">FLZ-type domain-containing protein</fullName>
    </recommendedName>
</protein>
<comment type="similarity">
    <text evidence="1">Belongs to the FLZ family.</text>
</comment>
<name>A0ABD2YY19_9GENT</name>
<feature type="region of interest" description="Disordered" evidence="5">
    <location>
        <begin position="357"/>
        <end position="376"/>
    </location>
</feature>
<evidence type="ECO:0000256" key="4">
    <source>
        <dbReference type="PROSITE-ProRule" id="PRU01131"/>
    </source>
</evidence>
<dbReference type="AlphaFoldDB" id="A0ABD2YY19"/>
<evidence type="ECO:0000259" key="6">
    <source>
        <dbReference type="PROSITE" id="PS51795"/>
    </source>
</evidence>
<keyword evidence="8" id="KW-1185">Reference proteome</keyword>
<evidence type="ECO:0000256" key="1">
    <source>
        <dbReference type="ARBA" id="ARBA00009374"/>
    </source>
</evidence>
<feature type="compositionally biased region" description="Acidic residues" evidence="5">
    <location>
        <begin position="364"/>
        <end position="376"/>
    </location>
</feature>
<gene>
    <name evidence="7" type="ORF">ACH5RR_024525</name>
</gene>
<dbReference type="InterPro" id="IPR007650">
    <property type="entry name" value="Zf-FLZ_dom"/>
</dbReference>
<dbReference type="PROSITE" id="PS51795">
    <property type="entry name" value="ZF_FLZ"/>
    <property type="match status" value="1"/>
</dbReference>
<comment type="caution">
    <text evidence="7">The sequence shown here is derived from an EMBL/GenBank/DDBJ whole genome shotgun (WGS) entry which is preliminary data.</text>
</comment>
<evidence type="ECO:0000313" key="7">
    <source>
        <dbReference type="EMBL" id="KAL3511808.1"/>
    </source>
</evidence>
<keyword evidence="2" id="KW-0479">Metal-binding</keyword>
<feature type="region of interest" description="Disordered" evidence="5">
    <location>
        <begin position="257"/>
        <end position="282"/>
    </location>
</feature>
<dbReference type="PANTHER" id="PTHR46868:SF3">
    <property type="entry name" value="FCS-LIKE ZINC FINGER 11"/>
    <property type="match status" value="1"/>
</dbReference>
<accession>A0ABD2YY19</accession>
<dbReference type="InterPro" id="IPR044585">
    <property type="entry name" value="FLZ10/11"/>
</dbReference>
<feature type="zinc finger region" description="FLZ-type" evidence="4">
    <location>
        <begin position="286"/>
        <end position="329"/>
    </location>
</feature>
<reference evidence="7 8" key="1">
    <citation type="submission" date="2024-11" db="EMBL/GenBank/DDBJ databases">
        <title>A near-complete genome assembly of Cinchona calisaya.</title>
        <authorList>
            <person name="Lian D.C."/>
            <person name="Zhao X.W."/>
            <person name="Wei L."/>
        </authorList>
    </citation>
    <scope>NUCLEOTIDE SEQUENCE [LARGE SCALE GENOMIC DNA]</scope>
    <source>
        <tissue evidence="7">Nenye</tissue>
    </source>
</reference>
<dbReference type="GO" id="GO:0008270">
    <property type="term" value="F:zinc ion binding"/>
    <property type="evidence" value="ECO:0007669"/>
    <property type="project" value="UniProtKB-KW"/>
</dbReference>
<evidence type="ECO:0000256" key="3">
    <source>
        <dbReference type="ARBA" id="ARBA00022771"/>
    </source>
</evidence>
<dbReference type="PANTHER" id="PTHR46868">
    <property type="entry name" value="FCS-LIKE ZINC FINGER 11"/>
    <property type="match status" value="1"/>
</dbReference>
<dbReference type="Proteomes" id="UP001630127">
    <property type="component" value="Unassembled WGS sequence"/>
</dbReference>
<keyword evidence="3" id="KW-0863">Zinc-finger</keyword>
<sequence length="376" mass="41745">MDAPLSVSGSRKRSLQLQILTHHFAAVPLRRANSDLSAYLLGSGSTSLNSISSTSDSNKSSSCTSNACTPKISLDHQKAGFKSLLVHHEEDPQPIHNKNVILEKPLNPLAETISSSKTPDGLIQFGSREIMASFGGSGLKLHEWPCIFAPIDGPSDDEPPSFSPNLIIKPDSLPDSEIQGHAIINPDGNPCLFPITFCTVHKCSGYLRLEEIQNSESYTRVVDHASRRTKVTHMFNNCILEFPPNNDQLIVFKKKNQDDDEADQVKQDNSPPPPPPRSNPADELEDFLTKCLNCCKLLHKKDVYMYMGDAWYCCNDCRYWKTTEAIEEARIALAIVLAKIQRRHYRLKVVVAADQNSLQKSSTDDGDDDEAPSNKK</sequence>
<dbReference type="EMBL" id="JBJUIK010000011">
    <property type="protein sequence ID" value="KAL3511808.1"/>
    <property type="molecule type" value="Genomic_DNA"/>
</dbReference>
<feature type="domain" description="FLZ-type" evidence="6">
    <location>
        <begin position="286"/>
        <end position="329"/>
    </location>
</feature>
<evidence type="ECO:0000256" key="2">
    <source>
        <dbReference type="ARBA" id="ARBA00022723"/>
    </source>
</evidence>